<dbReference type="GO" id="GO:0005634">
    <property type="term" value="C:nucleus"/>
    <property type="evidence" value="ECO:0007669"/>
    <property type="project" value="UniProtKB-SubCell"/>
</dbReference>
<dbReference type="SMART" id="SM00451">
    <property type="entry name" value="ZnF_U1"/>
    <property type="match status" value="2"/>
</dbReference>
<organism evidence="9 10">
    <name type="scientific">Cardamine amara subsp. amara</name>
    <dbReference type="NCBI Taxonomy" id="228776"/>
    <lineage>
        <taxon>Eukaryota</taxon>
        <taxon>Viridiplantae</taxon>
        <taxon>Streptophyta</taxon>
        <taxon>Embryophyta</taxon>
        <taxon>Tracheophyta</taxon>
        <taxon>Spermatophyta</taxon>
        <taxon>Magnoliopsida</taxon>
        <taxon>eudicotyledons</taxon>
        <taxon>Gunneridae</taxon>
        <taxon>Pentapetalae</taxon>
        <taxon>rosids</taxon>
        <taxon>malvids</taxon>
        <taxon>Brassicales</taxon>
        <taxon>Brassicaceae</taxon>
        <taxon>Cardamineae</taxon>
        <taxon>Cardamine</taxon>
    </lineage>
</organism>
<feature type="domain" description="U1-type" evidence="8">
    <location>
        <begin position="147"/>
        <end position="181"/>
    </location>
</feature>
<dbReference type="InterPro" id="IPR003604">
    <property type="entry name" value="Matrin/U1-like-C_Znf_C2H2"/>
</dbReference>
<dbReference type="PANTHER" id="PTHR46144">
    <property type="entry name" value="ZINC FINGER PROTEIN 385B-LIKE"/>
    <property type="match status" value="1"/>
</dbReference>
<evidence type="ECO:0000256" key="1">
    <source>
        <dbReference type="ARBA" id="ARBA00004123"/>
    </source>
</evidence>
<keyword evidence="10" id="KW-1185">Reference proteome</keyword>
<feature type="region of interest" description="Disordered" evidence="7">
    <location>
        <begin position="43"/>
        <end position="62"/>
    </location>
</feature>
<comment type="caution">
    <text evidence="9">The sequence shown here is derived from an EMBL/GenBank/DDBJ whole genome shotgun (WGS) entry which is preliminary data.</text>
</comment>
<dbReference type="SUPFAM" id="SSF57667">
    <property type="entry name" value="beta-beta-alpha zinc fingers"/>
    <property type="match status" value="2"/>
</dbReference>
<dbReference type="PANTHER" id="PTHR46144:SF6">
    <property type="entry name" value="C2H2-TYPE DOMAIN-CONTAINING PROTEIN"/>
    <property type="match status" value="1"/>
</dbReference>
<dbReference type="Pfam" id="PF12874">
    <property type="entry name" value="zf-met"/>
    <property type="match status" value="2"/>
</dbReference>
<dbReference type="EMBL" id="JBANAX010000752">
    <property type="protein sequence ID" value="KAL1194484.1"/>
    <property type="molecule type" value="Genomic_DNA"/>
</dbReference>
<dbReference type="Proteomes" id="UP001558713">
    <property type="component" value="Unassembled WGS sequence"/>
</dbReference>
<evidence type="ECO:0000256" key="4">
    <source>
        <dbReference type="ARBA" id="ARBA00022771"/>
    </source>
</evidence>
<keyword evidence="6" id="KW-0539">Nucleus</keyword>
<evidence type="ECO:0000313" key="10">
    <source>
        <dbReference type="Proteomes" id="UP001558713"/>
    </source>
</evidence>
<keyword evidence="3" id="KW-0677">Repeat</keyword>
<feature type="domain" description="U1-type" evidence="8">
    <location>
        <begin position="240"/>
        <end position="274"/>
    </location>
</feature>
<accession>A0ABD0ZV12</accession>
<name>A0ABD0ZV12_CARAN</name>
<keyword evidence="2" id="KW-0479">Metal-binding</keyword>
<dbReference type="InterPro" id="IPR051868">
    <property type="entry name" value="ZN346_ZMAT4"/>
</dbReference>
<evidence type="ECO:0000256" key="6">
    <source>
        <dbReference type="ARBA" id="ARBA00023242"/>
    </source>
</evidence>
<feature type="region of interest" description="Disordered" evidence="7">
    <location>
        <begin position="1"/>
        <end position="20"/>
    </location>
</feature>
<protein>
    <recommendedName>
        <fullName evidence="8">U1-type domain-containing protein</fullName>
    </recommendedName>
</protein>
<evidence type="ECO:0000256" key="2">
    <source>
        <dbReference type="ARBA" id="ARBA00022723"/>
    </source>
</evidence>
<evidence type="ECO:0000259" key="8">
    <source>
        <dbReference type="SMART" id="SM00451"/>
    </source>
</evidence>
<evidence type="ECO:0000256" key="3">
    <source>
        <dbReference type="ARBA" id="ARBA00022737"/>
    </source>
</evidence>
<dbReference type="InterPro" id="IPR013087">
    <property type="entry name" value="Znf_C2H2_type"/>
</dbReference>
<comment type="subcellular location">
    <subcellularLocation>
        <location evidence="1">Nucleus</location>
    </subcellularLocation>
</comment>
<evidence type="ECO:0000256" key="7">
    <source>
        <dbReference type="SAM" id="MobiDB-lite"/>
    </source>
</evidence>
<dbReference type="Gene3D" id="3.30.160.60">
    <property type="entry name" value="Classic Zinc Finger"/>
    <property type="match status" value="2"/>
</dbReference>
<dbReference type="InterPro" id="IPR036236">
    <property type="entry name" value="Znf_C2H2_sf"/>
</dbReference>
<reference evidence="9 10" key="1">
    <citation type="submission" date="2024-04" db="EMBL/GenBank/DDBJ databases">
        <title>Genome assembly C_amara_ONT_v2.</title>
        <authorList>
            <person name="Yant L."/>
            <person name="Moore C."/>
            <person name="Slenker M."/>
        </authorList>
    </citation>
    <scope>NUCLEOTIDE SEQUENCE [LARGE SCALE GENOMIC DNA]</scope>
    <source>
        <tissue evidence="9">Leaf</tissue>
    </source>
</reference>
<keyword evidence="5" id="KW-0862">Zinc</keyword>
<sequence>MDYSQWQQPPAPAIQPPGMNQSTAVNAYYDSYYSYYANPNPNSSSDFQTHDSSAITIPPPPGVVDPTTASYVTVDTTPYYSLDTNTQNLAWQEAVHMYGTDPIAITGTDASVQPHSIYPPDFSWTGHIVQQAQLPTSKKPSKKAKVVRSTYCEVCKVDCNGPSVFEQHILGKKHLKSLEKLRTCLPYNTSSLPGFTVAVPVIGPQENPSKPNARKKSTELTTEYLESKRQRVVEGGVSNESIRMCRICNVVCNSDKVYNDHLAGQKHATKAAKATVNA</sequence>
<dbReference type="GO" id="GO:0008270">
    <property type="term" value="F:zinc ion binding"/>
    <property type="evidence" value="ECO:0007669"/>
    <property type="project" value="UniProtKB-KW"/>
</dbReference>
<evidence type="ECO:0000313" key="9">
    <source>
        <dbReference type="EMBL" id="KAL1194484.1"/>
    </source>
</evidence>
<dbReference type="AlphaFoldDB" id="A0ABD0ZV12"/>
<evidence type="ECO:0000256" key="5">
    <source>
        <dbReference type="ARBA" id="ARBA00022833"/>
    </source>
</evidence>
<keyword evidence="4" id="KW-0863">Zinc-finger</keyword>
<gene>
    <name evidence="9" type="ORF">V5N11_010392</name>
</gene>
<proteinExistence type="predicted"/>